<sequence length="317" mass="35808">MTVIIPAHNAEETIGELLDSVLSTPELAIQVIVVDDCSSDATGEIVGGYAERDPRVSLLRHETNRGAGIARNTGFAEAEGRFTLFFDDDDVFHPEALVTAVRALERGGQDVAVLKYRYRRAHDDQDQAMTNGDEALWAALVGTRHSRRLRLDQAPELLGLTNYPWNRVLRTSTYRRAGLRYGSTMVNNDILGHWYSLLFADQILLLNEVLCTHSVLPGGTNLTNRSSRDRLSLLDALDETYDLLRAHPSRLRRYSHHYWSTTMNIISWAGERVSPDVQEEFALRTRRHLLRISIPEFGKLTRCNPALATRMTRRAIG</sequence>
<dbReference type="PANTHER" id="PTHR22916">
    <property type="entry name" value="GLYCOSYLTRANSFERASE"/>
    <property type="match status" value="1"/>
</dbReference>
<feature type="domain" description="Glycosyltransferase 2-like" evidence="1">
    <location>
        <begin position="2"/>
        <end position="137"/>
    </location>
</feature>
<dbReference type="CDD" id="cd00761">
    <property type="entry name" value="Glyco_tranf_GTA_type"/>
    <property type="match status" value="1"/>
</dbReference>
<dbReference type="EC" id="2.4.-.-" evidence="2"/>
<keyword evidence="2" id="KW-0808">Transferase</keyword>
<keyword evidence="3" id="KW-1185">Reference proteome</keyword>
<evidence type="ECO:0000259" key="1">
    <source>
        <dbReference type="Pfam" id="PF00535"/>
    </source>
</evidence>
<gene>
    <name evidence="2" type="ORF">KDB89_01055</name>
</gene>
<evidence type="ECO:0000313" key="2">
    <source>
        <dbReference type="EMBL" id="QXT63110.1"/>
    </source>
</evidence>
<dbReference type="InterPro" id="IPR001173">
    <property type="entry name" value="Glyco_trans_2-like"/>
</dbReference>
<name>A0ABX8SIH5_9ACTN</name>
<evidence type="ECO:0000313" key="3">
    <source>
        <dbReference type="Proteomes" id="UP000824504"/>
    </source>
</evidence>
<reference evidence="2 3" key="1">
    <citation type="submission" date="2021-07" db="EMBL/GenBank/DDBJ databases">
        <title>complete genome sequencing of Tessaracoccus sp.J1M15.</title>
        <authorList>
            <person name="Bae J.-W."/>
            <person name="Kim D.-y."/>
        </authorList>
    </citation>
    <scope>NUCLEOTIDE SEQUENCE [LARGE SCALE GENOMIC DNA]</scope>
    <source>
        <strain evidence="2 3">J1M15</strain>
    </source>
</reference>
<dbReference type="PANTHER" id="PTHR22916:SF3">
    <property type="entry name" value="UDP-GLCNAC:BETAGAL BETA-1,3-N-ACETYLGLUCOSAMINYLTRANSFERASE-LIKE PROTEIN 1"/>
    <property type="match status" value="1"/>
</dbReference>
<dbReference type="Pfam" id="PF00535">
    <property type="entry name" value="Glycos_transf_2"/>
    <property type="match status" value="1"/>
</dbReference>
<organism evidence="2 3">
    <name type="scientific">Tessaracoccus palaemonis</name>
    <dbReference type="NCBI Taxonomy" id="2829499"/>
    <lineage>
        <taxon>Bacteria</taxon>
        <taxon>Bacillati</taxon>
        <taxon>Actinomycetota</taxon>
        <taxon>Actinomycetes</taxon>
        <taxon>Propionibacteriales</taxon>
        <taxon>Propionibacteriaceae</taxon>
        <taxon>Tessaracoccus</taxon>
    </lineage>
</organism>
<dbReference type="RefSeq" id="WP_219082696.1">
    <property type="nucleotide sequence ID" value="NZ_CP079216.1"/>
</dbReference>
<dbReference type="GO" id="GO:0016757">
    <property type="term" value="F:glycosyltransferase activity"/>
    <property type="evidence" value="ECO:0007669"/>
    <property type="project" value="UniProtKB-KW"/>
</dbReference>
<dbReference type="Proteomes" id="UP000824504">
    <property type="component" value="Chromosome"/>
</dbReference>
<keyword evidence="2" id="KW-0328">Glycosyltransferase</keyword>
<proteinExistence type="predicted"/>
<protein>
    <submittedName>
        <fullName evidence="2">Glycosyltransferase</fullName>
        <ecNumber evidence="2">2.4.-.-</ecNumber>
    </submittedName>
</protein>
<dbReference type="EMBL" id="CP079216">
    <property type="protein sequence ID" value="QXT63110.1"/>
    <property type="molecule type" value="Genomic_DNA"/>
</dbReference>
<accession>A0ABX8SIH5</accession>